<name>A0A1H1X8Z0_9MICO</name>
<reference evidence="3" key="3">
    <citation type="submission" date="2022-06" db="EMBL/GenBank/DDBJ databases">
        <title>Genomic Encyclopedia of Type Strains, Phase III (KMG-III): the genomes of soil and plant-associated and newly described type strains.</title>
        <authorList>
            <person name="Whitman W."/>
        </authorList>
    </citation>
    <scope>NUCLEOTIDE SEQUENCE</scope>
    <source>
        <strain evidence="3">CPCC 202695</strain>
    </source>
</reference>
<proteinExistence type="predicted"/>
<dbReference type="Proteomes" id="UP000893823">
    <property type="component" value="Unassembled WGS sequence"/>
</dbReference>
<dbReference type="Pfam" id="PF07332">
    <property type="entry name" value="Phage_holin_3_6"/>
    <property type="match status" value="1"/>
</dbReference>
<sequence>MSGAHVGGIDPRSSGAHVAGAPAMGAPAVDMPTPSEQKAATTSLGDLVAEVTRDMSTLMRQEVELAKAEATQSAKRAGKGAGFYGGAGVAGWLTLLFLSIALWWGLGDAMENYTWSAIIVAVIWGIVAAVLYFMGKKEFDRVQGLPRTVDTLKQIPDTLKRNEENR</sequence>
<reference evidence="5" key="1">
    <citation type="submission" date="2016-10" db="EMBL/GenBank/DDBJ databases">
        <authorList>
            <person name="Varghese N."/>
            <person name="Submissions S."/>
        </authorList>
    </citation>
    <scope>NUCLEOTIDE SEQUENCE [LARGE SCALE GENOMIC DNA]</scope>
    <source>
        <strain evidence="5">CPCC 202695</strain>
    </source>
</reference>
<dbReference type="InterPro" id="IPR009937">
    <property type="entry name" value="Phage_holin_3_6"/>
</dbReference>
<dbReference type="EMBL" id="SODL02000001">
    <property type="protein sequence ID" value="MCP2366355.1"/>
    <property type="molecule type" value="Genomic_DNA"/>
</dbReference>
<evidence type="ECO:0000313" key="6">
    <source>
        <dbReference type="Proteomes" id="UP000893823"/>
    </source>
</evidence>
<keyword evidence="6" id="KW-1185">Reference proteome</keyword>
<feature type="region of interest" description="Disordered" evidence="1">
    <location>
        <begin position="1"/>
        <end position="36"/>
    </location>
</feature>
<evidence type="ECO:0000313" key="3">
    <source>
        <dbReference type="EMBL" id="MCP2366355.1"/>
    </source>
</evidence>
<feature type="transmembrane region" description="Helical" evidence="2">
    <location>
        <begin position="83"/>
        <end position="106"/>
    </location>
</feature>
<organism evidence="4 5">
    <name type="scientific">Agromyces flavus</name>
    <dbReference type="NCBI Taxonomy" id="589382"/>
    <lineage>
        <taxon>Bacteria</taxon>
        <taxon>Bacillati</taxon>
        <taxon>Actinomycetota</taxon>
        <taxon>Actinomycetes</taxon>
        <taxon>Micrococcales</taxon>
        <taxon>Microbacteriaceae</taxon>
        <taxon>Agromyces</taxon>
    </lineage>
</organism>
<evidence type="ECO:0000256" key="1">
    <source>
        <dbReference type="SAM" id="MobiDB-lite"/>
    </source>
</evidence>
<keyword evidence="2" id="KW-0472">Membrane</keyword>
<evidence type="ECO:0000256" key="2">
    <source>
        <dbReference type="SAM" id="Phobius"/>
    </source>
</evidence>
<dbReference type="EMBL" id="LT629755">
    <property type="protein sequence ID" value="SDT05511.1"/>
    <property type="molecule type" value="Genomic_DNA"/>
</dbReference>
<evidence type="ECO:0000313" key="4">
    <source>
        <dbReference type="EMBL" id="SDT05511.1"/>
    </source>
</evidence>
<feature type="compositionally biased region" description="Low complexity" evidence="1">
    <location>
        <begin position="15"/>
        <end position="32"/>
    </location>
</feature>
<dbReference type="STRING" id="589382.SAMN04489721_2422"/>
<keyword evidence="2" id="KW-0812">Transmembrane</keyword>
<accession>A0A1H1X8Z0</accession>
<feature type="transmembrane region" description="Helical" evidence="2">
    <location>
        <begin position="112"/>
        <end position="133"/>
    </location>
</feature>
<reference evidence="4" key="2">
    <citation type="submission" date="2016-10" db="EMBL/GenBank/DDBJ databases">
        <authorList>
            <person name="de Groot N.N."/>
        </authorList>
    </citation>
    <scope>NUCLEOTIDE SEQUENCE [LARGE SCALE GENOMIC DNA]</scope>
    <source>
        <strain evidence="4">CPCC 202695</strain>
    </source>
</reference>
<evidence type="ECO:0000313" key="5">
    <source>
        <dbReference type="Proteomes" id="UP000199482"/>
    </source>
</evidence>
<keyword evidence="2" id="KW-1133">Transmembrane helix</keyword>
<gene>
    <name evidence="3" type="ORF">BCL57_000497</name>
    <name evidence="4" type="ORF">SAMN04489721_2422</name>
</gene>
<dbReference type="Proteomes" id="UP000199482">
    <property type="component" value="Chromosome I"/>
</dbReference>
<dbReference type="AlphaFoldDB" id="A0A1H1X8Z0"/>
<protein>
    <submittedName>
        <fullName evidence="4">Putative Holin-X, holin superfamily III</fullName>
    </submittedName>
</protein>